<evidence type="ECO:0000313" key="1">
    <source>
        <dbReference type="EMBL" id="MCQ4165541.1"/>
    </source>
</evidence>
<accession>A0ABT1QTC6</accession>
<dbReference type="Proteomes" id="UP001165498">
    <property type="component" value="Unassembled WGS sequence"/>
</dbReference>
<dbReference type="Pfam" id="PF03860">
    <property type="entry name" value="Csp"/>
    <property type="match status" value="1"/>
</dbReference>
<gene>
    <name evidence="1" type="ORF">NM961_12555</name>
</gene>
<dbReference type="EMBL" id="JANFQO010000010">
    <property type="protein sequence ID" value="MCQ4165541.1"/>
    <property type="molecule type" value="Genomic_DNA"/>
</dbReference>
<reference evidence="1" key="1">
    <citation type="submission" date="2022-07" db="EMBL/GenBank/DDBJ databases">
        <title>Tahibacter sp., a new gammaproteobacterium isolated from the silt sample collected at pig farm.</title>
        <authorList>
            <person name="Chen H."/>
        </authorList>
    </citation>
    <scope>NUCLEOTIDE SEQUENCE</scope>
    <source>
        <strain evidence="1">P2K</strain>
    </source>
</reference>
<dbReference type="CDD" id="cd08026">
    <property type="entry name" value="DUF326"/>
    <property type="match status" value="1"/>
</dbReference>
<protein>
    <submittedName>
        <fullName evidence="1">Four-helix bundle copper-binding protein</fullName>
    </submittedName>
</protein>
<dbReference type="Gene3D" id="1.20.1270.360">
    <property type="match status" value="1"/>
</dbReference>
<dbReference type="InterPro" id="IPR044543">
    <property type="entry name" value="YHJQ-like"/>
</dbReference>
<keyword evidence="2" id="KW-1185">Reference proteome</keyword>
<proteinExistence type="predicted"/>
<organism evidence="1 2">
    <name type="scientific">Tahibacter harae</name>
    <dbReference type="NCBI Taxonomy" id="2963937"/>
    <lineage>
        <taxon>Bacteria</taxon>
        <taxon>Pseudomonadati</taxon>
        <taxon>Pseudomonadota</taxon>
        <taxon>Gammaproteobacteria</taxon>
        <taxon>Lysobacterales</taxon>
        <taxon>Rhodanobacteraceae</taxon>
        <taxon>Tahibacter</taxon>
    </lineage>
</organism>
<name>A0ABT1QTC6_9GAMM</name>
<dbReference type="RefSeq" id="WP_255914730.1">
    <property type="nucleotide sequence ID" value="NZ_JANFQO010000010.1"/>
</dbReference>
<dbReference type="InterPro" id="IPR005560">
    <property type="entry name" value="Csp_YhjQ"/>
</dbReference>
<evidence type="ECO:0000313" key="2">
    <source>
        <dbReference type="Proteomes" id="UP001165498"/>
    </source>
</evidence>
<dbReference type="PANTHER" id="PTHR37310:SF1">
    <property type="entry name" value="CYTOPLASMIC PROTEIN"/>
    <property type="match status" value="1"/>
</dbReference>
<comment type="caution">
    <text evidence="1">The sequence shown here is derived from an EMBL/GenBank/DDBJ whole genome shotgun (WGS) entry which is preliminary data.</text>
</comment>
<sequence length="131" mass="14169">MPHKTAISTEMTRCIEQCLACYTTCQQTALQHCLELGGDHVEPGHFRLMLDCAEVCRASAALMINGSPYHTEQCRLCAQICRACAASCAELDDMEDCVQACERCAESCEAMAAQGPQAGKARHRGAAARTQ</sequence>
<dbReference type="PANTHER" id="PTHR37310">
    <property type="entry name" value="CYTOPLASMIC PROTEIN-RELATED"/>
    <property type="match status" value="1"/>
</dbReference>